<keyword evidence="3 5" id="KW-0408">Iron</keyword>
<dbReference type="Pfam" id="PF02401">
    <property type="entry name" value="LYTB"/>
    <property type="match status" value="1"/>
</dbReference>
<keyword evidence="2 5" id="KW-0479">Metal-binding</keyword>
<sequence>MNIRKAKSAGYCFGVNKAVNTAYEASENSNEKVYTLGPLIHNVHVTNELKEKGVSIIDNLDDIDEGTVIIRSHGVGKEIYEKIKKKNLKLIDATCPYVKSIQNKVEKYHNKGYTIIIVGDSDHPEVKGVNGWCENKAKVIFTKEEAKNFKTDENVCVVAQTTIIEALFDDITNIIKDNCANVVIFNTICNATSVRQEEASLIASEVEAMVVVGDTHSSNTKKLVEISKSKCDNVFFVETASDLDDAIKKYNNIGLTAGASTPTQLIEEVINTMDNNMVDSFEKNIEESIKEIREGDIVEGEIVMVDHNEVTMNIGYKSDGIVKKADFLYDLMEDLTSKAAKGDKVKVMVMKMNDGTGNVSLSKIKVDELGALDEAKEKFDSKETVKAKITKVVKGGLIVDLGFIKAFMPASYYDVRFIKDFDSLLGKEIECRIVEFDKQKNKIIVSRKILLEEAYKERKAKEKELKEAAIAALEIGKEVEAPIKNITNFGMFIDLNGVDGFIHISDIAWKRVGNINDLYKVGDSVKAIVTELDKDNYKVKLSVKDLTKEPWQEFIENYSVGQTVKATIKNTTNFGAFAEIIPDVEGLIHISQLSHDRVNNVEDAVKTGDEVNVKIIDINKDKRKVSLSIKETMDPPKRKIERNKLYHKEDSNVTLGDIFGDLLKSE</sequence>
<feature type="binding site" evidence="5">
    <location>
        <position position="41"/>
    </location>
    <ligand>
        <name>(2E)-4-hydroxy-3-methylbut-2-enyl diphosphate</name>
        <dbReference type="ChEBI" id="CHEBI:128753"/>
    </ligand>
</feature>
<feature type="binding site" evidence="5">
    <location>
        <position position="219"/>
    </location>
    <ligand>
        <name>isopentenyl diphosphate</name>
        <dbReference type="ChEBI" id="CHEBI:128769"/>
    </ligand>
</feature>
<gene>
    <name evidence="5" type="primary">ispH</name>
    <name evidence="7" type="ORF">DW687_06320</name>
</gene>
<dbReference type="NCBIfam" id="NF000907">
    <property type="entry name" value="PRK00087.1"/>
    <property type="match status" value="1"/>
</dbReference>
<comment type="cofactor">
    <cofactor evidence="5">
        <name>[4Fe-4S] cluster</name>
        <dbReference type="ChEBI" id="CHEBI:49883"/>
    </cofactor>
    <text evidence="5">Binds 1 [4Fe-4S] cluster per subunit.</text>
</comment>
<feature type="binding site" evidence="5">
    <location>
        <position position="260"/>
    </location>
    <ligand>
        <name>dimethylallyl diphosphate</name>
        <dbReference type="ChEBI" id="CHEBI:57623"/>
    </ligand>
</feature>
<dbReference type="UniPathway" id="UPA00059">
    <property type="reaction ID" value="UER00105"/>
</dbReference>
<evidence type="ECO:0000256" key="3">
    <source>
        <dbReference type="ARBA" id="ARBA00023004"/>
    </source>
</evidence>
<comment type="similarity">
    <text evidence="5">Belongs to the IspH family.</text>
</comment>
<reference evidence="7 8" key="1">
    <citation type="submission" date="2018-08" db="EMBL/GenBank/DDBJ databases">
        <title>A genome reference for cultivated species of the human gut microbiota.</title>
        <authorList>
            <person name="Zou Y."/>
            <person name="Xue W."/>
            <person name="Luo G."/>
        </authorList>
    </citation>
    <scope>NUCLEOTIDE SEQUENCE [LARGE SCALE GENOMIC DNA]</scope>
    <source>
        <strain evidence="7 8">AM25-6</strain>
    </source>
</reference>
<evidence type="ECO:0000256" key="4">
    <source>
        <dbReference type="ARBA" id="ARBA00023014"/>
    </source>
</evidence>
<dbReference type="PANTHER" id="PTHR30426">
    <property type="entry name" value="4-HYDROXY-3-METHYLBUT-2-ENYL DIPHOSPHATE REDUCTASE"/>
    <property type="match status" value="1"/>
</dbReference>
<feature type="domain" description="S1 motif" evidence="6">
    <location>
        <begin position="561"/>
        <end position="630"/>
    </location>
</feature>
<dbReference type="UniPathway" id="UPA00056">
    <property type="reaction ID" value="UER00097"/>
</dbReference>
<keyword evidence="5 7" id="KW-0560">Oxidoreductase</keyword>
<proteinExistence type="inferred from homology"/>
<feature type="binding site" evidence="5">
    <location>
        <position position="73"/>
    </location>
    <ligand>
        <name>isopentenyl diphosphate</name>
        <dbReference type="ChEBI" id="CHEBI:128769"/>
    </ligand>
</feature>
<feature type="binding site" evidence="5">
    <location>
        <position position="218"/>
    </location>
    <ligand>
        <name>dimethylallyl diphosphate</name>
        <dbReference type="ChEBI" id="CHEBI:57623"/>
    </ligand>
</feature>
<comment type="caution">
    <text evidence="7">The sequence shown here is derived from an EMBL/GenBank/DDBJ whole genome shotgun (WGS) entry which is preliminary data.</text>
</comment>
<feature type="binding site" evidence="5">
    <location>
        <position position="95"/>
    </location>
    <ligand>
        <name>[4Fe-4S] cluster</name>
        <dbReference type="ChEBI" id="CHEBI:49883"/>
    </ligand>
</feature>
<organism evidence="7 8">
    <name type="scientific">Anaerofustis stercorihominis</name>
    <dbReference type="NCBI Taxonomy" id="214853"/>
    <lineage>
        <taxon>Bacteria</taxon>
        <taxon>Bacillati</taxon>
        <taxon>Bacillota</taxon>
        <taxon>Clostridia</taxon>
        <taxon>Eubacteriales</taxon>
        <taxon>Eubacteriaceae</taxon>
        <taxon>Anaerofustis</taxon>
    </lineage>
</organism>
<feature type="binding site" evidence="5">
    <location>
        <position position="260"/>
    </location>
    <ligand>
        <name>(2E)-4-hydroxy-3-methylbut-2-enyl diphosphate</name>
        <dbReference type="ChEBI" id="CHEBI:128753"/>
    </ligand>
</feature>
<comment type="catalytic activity">
    <reaction evidence="5">
        <text>isopentenyl diphosphate + 2 oxidized [2Fe-2S]-[ferredoxin] + H2O = (2E)-4-hydroxy-3-methylbut-2-enyl diphosphate + 2 reduced [2Fe-2S]-[ferredoxin] + 2 H(+)</text>
        <dbReference type="Rhea" id="RHEA:24488"/>
        <dbReference type="Rhea" id="RHEA-COMP:10000"/>
        <dbReference type="Rhea" id="RHEA-COMP:10001"/>
        <dbReference type="ChEBI" id="CHEBI:15377"/>
        <dbReference type="ChEBI" id="CHEBI:15378"/>
        <dbReference type="ChEBI" id="CHEBI:33737"/>
        <dbReference type="ChEBI" id="CHEBI:33738"/>
        <dbReference type="ChEBI" id="CHEBI:128753"/>
        <dbReference type="ChEBI" id="CHEBI:128769"/>
        <dbReference type="EC" id="1.17.7.4"/>
    </reaction>
</comment>
<dbReference type="EC" id="1.17.7.4" evidence="5"/>
<feature type="binding site" evidence="5">
    <location>
        <position position="123"/>
    </location>
    <ligand>
        <name>dimethylallyl diphosphate</name>
        <dbReference type="ChEBI" id="CHEBI:57623"/>
    </ligand>
</feature>
<dbReference type="GO" id="GO:0005840">
    <property type="term" value="C:ribosome"/>
    <property type="evidence" value="ECO:0007669"/>
    <property type="project" value="UniProtKB-KW"/>
</dbReference>
<dbReference type="Pfam" id="PF00575">
    <property type="entry name" value="S1"/>
    <property type="match status" value="4"/>
</dbReference>
<accession>A0A3E3DYL4</accession>
<feature type="binding site" evidence="5">
    <location>
        <position position="161"/>
    </location>
    <ligand>
        <name>(2E)-4-hydroxy-3-methylbut-2-enyl diphosphate</name>
        <dbReference type="ChEBI" id="CHEBI:128753"/>
    </ligand>
</feature>
<dbReference type="CDD" id="cd04465">
    <property type="entry name" value="S1_RPS1_repeat_ec2_hs2"/>
    <property type="match status" value="1"/>
</dbReference>
<feature type="binding site" evidence="5">
    <location>
        <position position="73"/>
    </location>
    <ligand>
        <name>dimethylallyl diphosphate</name>
        <dbReference type="ChEBI" id="CHEBI:57623"/>
    </ligand>
</feature>
<feature type="binding site" evidence="5">
    <location>
        <position position="12"/>
    </location>
    <ligand>
        <name>[4Fe-4S] cluster</name>
        <dbReference type="ChEBI" id="CHEBI:49883"/>
    </ligand>
</feature>
<feature type="binding site" evidence="5">
    <location>
        <position position="218"/>
    </location>
    <ligand>
        <name>isopentenyl diphosphate</name>
        <dbReference type="ChEBI" id="CHEBI:128769"/>
    </ligand>
</feature>
<dbReference type="GO" id="GO:0019288">
    <property type="term" value="P:isopentenyl diphosphate biosynthetic process, methylerythritol 4-phosphate pathway"/>
    <property type="evidence" value="ECO:0007669"/>
    <property type="project" value="UniProtKB-UniRule"/>
</dbReference>
<dbReference type="InterPro" id="IPR003451">
    <property type="entry name" value="LytB/IspH"/>
</dbReference>
<dbReference type="GO" id="GO:0050992">
    <property type="term" value="P:dimethylallyl diphosphate biosynthetic process"/>
    <property type="evidence" value="ECO:0007669"/>
    <property type="project" value="UniProtKB-UniRule"/>
</dbReference>
<feature type="binding site" evidence="5">
    <location>
        <position position="218"/>
    </location>
    <ligand>
        <name>(2E)-4-hydroxy-3-methylbut-2-enyl diphosphate</name>
        <dbReference type="ChEBI" id="CHEBI:128753"/>
    </ligand>
</feature>
<feature type="binding site" evidence="5">
    <location>
        <position position="123"/>
    </location>
    <ligand>
        <name>isopentenyl diphosphate</name>
        <dbReference type="ChEBI" id="CHEBI:128769"/>
    </ligand>
</feature>
<feature type="binding site" evidence="5">
    <location>
        <position position="73"/>
    </location>
    <ligand>
        <name>(2E)-4-hydroxy-3-methylbut-2-enyl diphosphate</name>
        <dbReference type="ChEBI" id="CHEBI:128753"/>
    </ligand>
</feature>
<dbReference type="InterPro" id="IPR035104">
    <property type="entry name" value="Ribosomal_protein_S1-like"/>
</dbReference>
<evidence type="ECO:0000313" key="8">
    <source>
        <dbReference type="Proteomes" id="UP000261212"/>
    </source>
</evidence>
<dbReference type="CDD" id="cd13944">
    <property type="entry name" value="lytB_ispH"/>
    <property type="match status" value="1"/>
</dbReference>
<dbReference type="Gene3D" id="2.40.50.140">
    <property type="entry name" value="Nucleic acid-binding proteins"/>
    <property type="match status" value="4"/>
</dbReference>
<dbReference type="RefSeq" id="WP_007049244.1">
    <property type="nucleotide sequence ID" value="NZ_CABKNJ010000005.1"/>
</dbReference>
<dbReference type="Proteomes" id="UP000261212">
    <property type="component" value="Unassembled WGS sequence"/>
</dbReference>
<feature type="binding site" evidence="5">
    <location>
        <position position="260"/>
    </location>
    <ligand>
        <name>isopentenyl diphosphate</name>
        <dbReference type="ChEBI" id="CHEBI:128769"/>
    </ligand>
</feature>
<dbReference type="Gene3D" id="3.40.1010.20">
    <property type="entry name" value="4-hydroxy-3-methylbut-2-enyl diphosphate reductase, catalytic domain"/>
    <property type="match status" value="2"/>
</dbReference>
<dbReference type="GO" id="GO:0051539">
    <property type="term" value="F:4 iron, 4 sulfur cluster binding"/>
    <property type="evidence" value="ECO:0007669"/>
    <property type="project" value="UniProtKB-UniRule"/>
</dbReference>
<comment type="pathway">
    <text evidence="5">Isoprenoid biosynthesis; dimethylallyl diphosphate biosynthesis; dimethylallyl diphosphate from (2E)-4-hydroxy-3-methylbutenyl diphosphate: step 1/1.</text>
</comment>
<evidence type="ECO:0000313" key="7">
    <source>
        <dbReference type="EMBL" id="RGD74377.1"/>
    </source>
</evidence>
<dbReference type="GO" id="GO:0003676">
    <property type="term" value="F:nucleic acid binding"/>
    <property type="evidence" value="ECO:0007669"/>
    <property type="project" value="InterPro"/>
</dbReference>
<dbReference type="PRINTS" id="PR00681">
    <property type="entry name" value="RIBOSOMALS1"/>
</dbReference>
<feature type="binding site" evidence="5">
    <location>
        <position position="189"/>
    </location>
    <ligand>
        <name>[4Fe-4S] cluster</name>
        <dbReference type="ChEBI" id="CHEBI:49883"/>
    </ligand>
</feature>
<dbReference type="Gene3D" id="3.40.50.11270">
    <property type="match status" value="1"/>
</dbReference>
<dbReference type="HAMAP" id="MF_00191">
    <property type="entry name" value="IspH"/>
    <property type="match status" value="1"/>
</dbReference>
<keyword evidence="1 5" id="KW-0004">4Fe-4S</keyword>
<feature type="binding site" evidence="5">
    <location>
        <position position="217"/>
    </location>
    <ligand>
        <name>dimethylallyl diphosphate</name>
        <dbReference type="ChEBI" id="CHEBI:57623"/>
    </ligand>
</feature>
<feature type="binding site" evidence="5">
    <location>
        <position position="123"/>
    </location>
    <ligand>
        <name>(2E)-4-hydroxy-3-methylbut-2-enyl diphosphate</name>
        <dbReference type="ChEBI" id="CHEBI:128753"/>
    </ligand>
</feature>
<keyword evidence="7" id="KW-0687">Ribonucleoprotein</keyword>
<dbReference type="AlphaFoldDB" id="A0A3E3DYL4"/>
<name>A0A3E3DYL4_9FIRM</name>
<evidence type="ECO:0000259" key="6">
    <source>
        <dbReference type="PROSITE" id="PS50126"/>
    </source>
</evidence>
<feature type="domain" description="S1 motif" evidence="6">
    <location>
        <begin position="382"/>
        <end position="448"/>
    </location>
</feature>
<comment type="catalytic activity">
    <reaction evidence="5">
        <text>dimethylallyl diphosphate + 2 oxidized [2Fe-2S]-[ferredoxin] + H2O = (2E)-4-hydroxy-3-methylbut-2-enyl diphosphate + 2 reduced [2Fe-2S]-[ferredoxin] + 2 H(+)</text>
        <dbReference type="Rhea" id="RHEA:24825"/>
        <dbReference type="Rhea" id="RHEA-COMP:10000"/>
        <dbReference type="Rhea" id="RHEA-COMP:10001"/>
        <dbReference type="ChEBI" id="CHEBI:15377"/>
        <dbReference type="ChEBI" id="CHEBI:15378"/>
        <dbReference type="ChEBI" id="CHEBI:33737"/>
        <dbReference type="ChEBI" id="CHEBI:33738"/>
        <dbReference type="ChEBI" id="CHEBI:57623"/>
        <dbReference type="ChEBI" id="CHEBI:128753"/>
        <dbReference type="EC" id="1.17.7.4"/>
    </reaction>
</comment>
<dbReference type="GO" id="GO:0016114">
    <property type="term" value="P:terpenoid biosynthetic process"/>
    <property type="evidence" value="ECO:0007669"/>
    <property type="project" value="UniProtKB-UniRule"/>
</dbReference>
<keyword evidence="5" id="KW-0414">Isoprene biosynthesis</keyword>
<dbReference type="GO" id="GO:0051745">
    <property type="term" value="F:4-hydroxy-3-methylbut-2-enyl diphosphate reductase activity"/>
    <property type="evidence" value="ECO:0007669"/>
    <property type="project" value="UniProtKB-UniRule"/>
</dbReference>
<evidence type="ECO:0000256" key="5">
    <source>
        <dbReference type="HAMAP-Rule" id="MF_00191"/>
    </source>
</evidence>
<dbReference type="SMART" id="SM00316">
    <property type="entry name" value="S1"/>
    <property type="match status" value="4"/>
</dbReference>
<dbReference type="InterPro" id="IPR003029">
    <property type="entry name" value="S1_domain"/>
</dbReference>
<protein>
    <recommendedName>
        <fullName evidence="5">4-hydroxy-3-methylbut-2-enyl diphosphate reductase</fullName>
        <shortName evidence="5">HMBPP reductase</shortName>
        <ecNumber evidence="5">1.17.7.4</ecNumber>
    </recommendedName>
</protein>
<evidence type="ECO:0000256" key="1">
    <source>
        <dbReference type="ARBA" id="ARBA00022485"/>
    </source>
</evidence>
<feature type="domain" description="S1 motif" evidence="6">
    <location>
        <begin position="476"/>
        <end position="544"/>
    </location>
</feature>
<dbReference type="NCBIfam" id="TIGR00216">
    <property type="entry name" value="ispH_lytB"/>
    <property type="match status" value="1"/>
</dbReference>
<feature type="binding site" evidence="5">
    <location>
        <position position="219"/>
    </location>
    <ligand>
        <name>(2E)-4-hydroxy-3-methylbut-2-enyl diphosphate</name>
        <dbReference type="ChEBI" id="CHEBI:128753"/>
    </ligand>
</feature>
<keyword evidence="7" id="KW-0689">Ribosomal protein</keyword>
<evidence type="ECO:0000256" key="2">
    <source>
        <dbReference type="ARBA" id="ARBA00022723"/>
    </source>
</evidence>
<comment type="pathway">
    <text evidence="5">Isoprenoid biosynthesis; isopentenyl diphosphate biosynthesis via DXP pathway; isopentenyl diphosphate from 1-deoxy-D-xylulose 5-phosphate: step 6/6.</text>
</comment>
<dbReference type="GeneID" id="97999681"/>
<dbReference type="GO" id="GO:0046872">
    <property type="term" value="F:metal ion binding"/>
    <property type="evidence" value="ECO:0007669"/>
    <property type="project" value="UniProtKB-KW"/>
</dbReference>
<feature type="binding site" evidence="5">
    <location>
        <position position="217"/>
    </location>
    <ligand>
        <name>(2E)-4-hydroxy-3-methylbut-2-enyl diphosphate</name>
        <dbReference type="ChEBI" id="CHEBI:128753"/>
    </ligand>
</feature>
<dbReference type="InterPro" id="IPR012340">
    <property type="entry name" value="NA-bd_OB-fold"/>
</dbReference>
<feature type="domain" description="S1 motif" evidence="6">
    <location>
        <begin position="295"/>
        <end position="364"/>
    </location>
</feature>
<keyword evidence="4 5" id="KW-0411">Iron-sulfur</keyword>
<dbReference type="PANTHER" id="PTHR30426:SF0">
    <property type="entry name" value="4-HYDROXY-3-METHYLBUT-2-ENYL DIPHOSPHATE REDUCTASE"/>
    <property type="match status" value="1"/>
</dbReference>
<dbReference type="PROSITE" id="PS50126">
    <property type="entry name" value="S1"/>
    <property type="match status" value="4"/>
</dbReference>
<feature type="binding site" evidence="5">
    <location>
        <position position="219"/>
    </location>
    <ligand>
        <name>dimethylallyl diphosphate</name>
        <dbReference type="ChEBI" id="CHEBI:57623"/>
    </ligand>
</feature>
<feature type="binding site" evidence="5">
    <location>
        <position position="41"/>
    </location>
    <ligand>
        <name>isopentenyl diphosphate</name>
        <dbReference type="ChEBI" id="CHEBI:128769"/>
    </ligand>
</feature>
<comment type="function">
    <text evidence="5">Catalyzes the conversion of 1-hydroxy-2-methyl-2-(E)-butenyl 4-diphosphate (HMBPP) into a mixture of isopentenyl diphosphate (IPP) and dimethylallyl diphosphate (DMAPP). Acts in the terminal step of the DOXP/MEP pathway for isoprenoid precursor biosynthesis.</text>
</comment>
<feature type="binding site" evidence="5">
    <location>
        <position position="41"/>
    </location>
    <ligand>
        <name>dimethylallyl diphosphate</name>
        <dbReference type="ChEBI" id="CHEBI:57623"/>
    </ligand>
</feature>
<feature type="active site" description="Proton donor" evidence="5">
    <location>
        <position position="125"/>
    </location>
</feature>
<dbReference type="EMBL" id="QUSM01000003">
    <property type="protein sequence ID" value="RGD74377.1"/>
    <property type="molecule type" value="Genomic_DNA"/>
</dbReference>
<dbReference type="SUPFAM" id="SSF50249">
    <property type="entry name" value="Nucleic acid-binding proteins"/>
    <property type="match status" value="4"/>
</dbReference>
<feature type="binding site" evidence="5">
    <location>
        <position position="217"/>
    </location>
    <ligand>
        <name>isopentenyl diphosphate</name>
        <dbReference type="ChEBI" id="CHEBI:128769"/>
    </ligand>
</feature>
<dbReference type="NCBIfam" id="NF002187">
    <property type="entry name" value="PRK01045.1-1"/>
    <property type="match status" value="1"/>
</dbReference>
<dbReference type="CDD" id="cd05687">
    <property type="entry name" value="S1_RPS1_repeat_ec1_hs1"/>
    <property type="match status" value="1"/>
</dbReference>